<dbReference type="AlphaFoldDB" id="A0A8T9T024"/>
<proteinExistence type="predicted"/>
<protein>
    <submittedName>
        <fullName evidence="1">Uncharacterized protein</fullName>
    </submittedName>
</protein>
<name>A0A8T9T024_9BACT</name>
<reference evidence="1 2" key="1">
    <citation type="submission" date="2022-04" db="EMBL/GenBank/DDBJ databases">
        <title>Hymenobacter sp. isolated from the air.</title>
        <authorList>
            <person name="Won M."/>
            <person name="Lee C.-M."/>
            <person name="Woen H.-Y."/>
            <person name="Kwon S.-W."/>
        </authorList>
    </citation>
    <scope>NUCLEOTIDE SEQUENCE [LARGE SCALE GENOMIC DNA]</scope>
    <source>
        <strain evidence="2">5413 J-13</strain>
    </source>
</reference>
<dbReference type="EMBL" id="CP095053">
    <property type="protein sequence ID" value="UOR07217.1"/>
    <property type="molecule type" value="Genomic_DNA"/>
</dbReference>
<organism evidence="1 2">
    <name type="scientific">Hymenobacter aerilatus</name>
    <dbReference type="NCBI Taxonomy" id="2932251"/>
    <lineage>
        <taxon>Bacteria</taxon>
        <taxon>Pseudomonadati</taxon>
        <taxon>Bacteroidota</taxon>
        <taxon>Cytophagia</taxon>
        <taxon>Cytophagales</taxon>
        <taxon>Hymenobacteraceae</taxon>
        <taxon>Hymenobacter</taxon>
    </lineage>
</organism>
<accession>A0A8T9T024</accession>
<keyword evidence="2" id="KW-1185">Reference proteome</keyword>
<evidence type="ECO:0000313" key="2">
    <source>
        <dbReference type="Proteomes" id="UP000829925"/>
    </source>
</evidence>
<gene>
    <name evidence="1" type="ORF">MUN82_08980</name>
</gene>
<dbReference type="RefSeq" id="WP_245096804.1">
    <property type="nucleotide sequence ID" value="NZ_CP095053.1"/>
</dbReference>
<dbReference type="KEGG" id="haei:MUN82_08980"/>
<dbReference type="Proteomes" id="UP000829925">
    <property type="component" value="Chromosome"/>
</dbReference>
<evidence type="ECO:0000313" key="1">
    <source>
        <dbReference type="EMBL" id="UOR07217.1"/>
    </source>
</evidence>
<sequence>MSTTAATANHDTIGLESLPTTPGTLKKLSAHISAHRAGMSYERLDYLGLVRSMLQDELRKPAARRVKMQELSRRAFNLDSIIVEKGGAVSSVLIAL</sequence>